<keyword evidence="2" id="KW-0540">Nuclease</keyword>
<feature type="domain" description="Calcineurin-like phosphoesterase" evidence="1">
    <location>
        <begin position="30"/>
        <end position="160"/>
    </location>
</feature>
<dbReference type="InterPro" id="IPR024173">
    <property type="entry name" value="Pesterase_MJ0037-like"/>
</dbReference>
<evidence type="ECO:0000259" key="1">
    <source>
        <dbReference type="Pfam" id="PF00149"/>
    </source>
</evidence>
<dbReference type="PANTHER" id="PTHR39323:SF1">
    <property type="entry name" value="BLR1149 PROTEIN"/>
    <property type="match status" value="1"/>
</dbReference>
<keyword evidence="2" id="KW-0436">Ligase</keyword>
<proteinExistence type="predicted"/>
<dbReference type="InterPro" id="IPR026336">
    <property type="entry name" value="PdeM-like"/>
</dbReference>
<dbReference type="Pfam" id="PF00149">
    <property type="entry name" value="Metallophos"/>
    <property type="match status" value="1"/>
</dbReference>
<keyword evidence="2" id="KW-0378">Hydrolase</keyword>
<dbReference type="EMBL" id="BAAAEW010000011">
    <property type="protein sequence ID" value="GAA0749772.1"/>
    <property type="molecule type" value="Genomic_DNA"/>
</dbReference>
<keyword evidence="2" id="KW-0255">Endonuclease</keyword>
<evidence type="ECO:0000313" key="3">
    <source>
        <dbReference type="Proteomes" id="UP001500279"/>
    </source>
</evidence>
<dbReference type="PANTHER" id="PTHR39323">
    <property type="entry name" value="BLR1149 PROTEIN"/>
    <property type="match status" value="1"/>
</dbReference>
<accession>A0ABN1JYY8</accession>
<dbReference type="RefSeq" id="WP_231012125.1">
    <property type="nucleotide sequence ID" value="NZ_BAAAEW010000011.1"/>
</dbReference>
<evidence type="ECO:0000313" key="2">
    <source>
        <dbReference type="EMBL" id="GAA0749772.1"/>
    </source>
</evidence>
<dbReference type="InterPro" id="IPR004843">
    <property type="entry name" value="Calcineurin-like_PHP"/>
</dbReference>
<gene>
    <name evidence="2" type="primary">pdeM</name>
    <name evidence="2" type="ORF">GCM10009107_20690</name>
</gene>
<dbReference type="InterPro" id="IPR029052">
    <property type="entry name" value="Metallo-depent_PP-like"/>
</dbReference>
<dbReference type="GO" id="GO:0016874">
    <property type="term" value="F:ligase activity"/>
    <property type="evidence" value="ECO:0007669"/>
    <property type="project" value="UniProtKB-KW"/>
</dbReference>
<dbReference type="PIRSF" id="PIRSF000887">
    <property type="entry name" value="Pesterase_MJ0037"/>
    <property type="match status" value="1"/>
</dbReference>
<dbReference type="SUPFAM" id="SSF56300">
    <property type="entry name" value="Metallo-dependent phosphatases"/>
    <property type="match status" value="1"/>
</dbReference>
<dbReference type="GO" id="GO:0004519">
    <property type="term" value="F:endonuclease activity"/>
    <property type="evidence" value="ECO:0007669"/>
    <property type="project" value="UniProtKB-KW"/>
</dbReference>
<keyword evidence="3" id="KW-1185">Reference proteome</keyword>
<sequence>MSTPRHHRLEWAGQELWLLPERALWWPARRVLLVADLHLGKAATFRALGQPVPAGTTVANLARLDALLAACPATQLVFLGDFLHAPQARTRAVLAAAQAWRESHAALAVVLVRGNHDLRAGDPPPSLGIHVVDEPWPLDEAGDWLACHHPQRLPGKRVLAGHLHPAATLQGPGRDQLRMPCFCLDRTGPDDAGLLVLPAFGEFTGGASVAPAPGRQRFAVAGDAVWAVP</sequence>
<dbReference type="Gene3D" id="3.60.21.10">
    <property type="match status" value="1"/>
</dbReference>
<dbReference type="NCBIfam" id="TIGR04123">
    <property type="entry name" value="P_estr_lig_assc"/>
    <property type="match status" value="1"/>
</dbReference>
<dbReference type="Proteomes" id="UP001500279">
    <property type="component" value="Unassembled WGS sequence"/>
</dbReference>
<comment type="caution">
    <text evidence="2">The sequence shown here is derived from an EMBL/GenBank/DDBJ whole genome shotgun (WGS) entry which is preliminary data.</text>
</comment>
<reference evidence="2 3" key="1">
    <citation type="journal article" date="2019" name="Int. J. Syst. Evol. Microbiol.">
        <title>The Global Catalogue of Microorganisms (GCM) 10K type strain sequencing project: providing services to taxonomists for standard genome sequencing and annotation.</title>
        <authorList>
            <consortium name="The Broad Institute Genomics Platform"/>
            <consortium name="The Broad Institute Genome Sequencing Center for Infectious Disease"/>
            <person name="Wu L."/>
            <person name="Ma J."/>
        </authorList>
    </citation>
    <scope>NUCLEOTIDE SEQUENCE [LARGE SCALE GENOMIC DNA]</scope>
    <source>
        <strain evidence="2 3">JCM 15503</strain>
    </source>
</reference>
<protein>
    <submittedName>
        <fullName evidence="2">Ligase-associated DNA damage response endonuclease PdeM</fullName>
    </submittedName>
</protein>
<organism evidence="2 3">
    <name type="scientific">Ideonella azotifigens</name>
    <dbReference type="NCBI Taxonomy" id="513160"/>
    <lineage>
        <taxon>Bacteria</taxon>
        <taxon>Pseudomonadati</taxon>
        <taxon>Pseudomonadota</taxon>
        <taxon>Betaproteobacteria</taxon>
        <taxon>Burkholderiales</taxon>
        <taxon>Sphaerotilaceae</taxon>
        <taxon>Ideonella</taxon>
    </lineage>
</organism>
<name>A0ABN1JYY8_9BURK</name>